<dbReference type="EMBL" id="JAKIJS010000001">
    <property type="protein sequence ID" value="MCF6138362.1"/>
    <property type="molecule type" value="Genomic_DNA"/>
</dbReference>
<feature type="domain" description="HTH gntR-type" evidence="4">
    <location>
        <begin position="1"/>
        <end position="69"/>
    </location>
</feature>
<dbReference type="InterPro" id="IPR011711">
    <property type="entry name" value="GntR_C"/>
</dbReference>
<dbReference type="Gene3D" id="1.20.120.530">
    <property type="entry name" value="GntR ligand-binding domain-like"/>
    <property type="match status" value="1"/>
</dbReference>
<dbReference type="SMART" id="SM00895">
    <property type="entry name" value="FCD"/>
    <property type="match status" value="1"/>
</dbReference>
<proteinExistence type="predicted"/>
<gene>
    <name evidence="5" type="ORF">L2716_11545</name>
</gene>
<dbReference type="InterPro" id="IPR000524">
    <property type="entry name" value="Tscrpt_reg_HTH_GntR"/>
</dbReference>
<dbReference type="PROSITE" id="PS50949">
    <property type="entry name" value="HTH_GNTR"/>
    <property type="match status" value="1"/>
</dbReference>
<evidence type="ECO:0000256" key="1">
    <source>
        <dbReference type="ARBA" id="ARBA00023015"/>
    </source>
</evidence>
<keyword evidence="3" id="KW-0804">Transcription</keyword>
<comment type="caution">
    <text evidence="5">The sequence shown here is derived from an EMBL/GenBank/DDBJ whole genome shotgun (WGS) entry which is preliminary data.</text>
</comment>
<dbReference type="SUPFAM" id="SSF46785">
    <property type="entry name" value="Winged helix' DNA-binding domain"/>
    <property type="match status" value="1"/>
</dbReference>
<dbReference type="InterPro" id="IPR008920">
    <property type="entry name" value="TF_FadR/GntR_C"/>
</dbReference>
<dbReference type="Pfam" id="PF00392">
    <property type="entry name" value="GntR"/>
    <property type="match status" value="1"/>
</dbReference>
<organism evidence="5 6">
    <name type="scientific">Pseudalkalibacillus berkeleyi</name>
    <dbReference type="NCBI Taxonomy" id="1069813"/>
    <lineage>
        <taxon>Bacteria</taxon>
        <taxon>Bacillati</taxon>
        <taxon>Bacillota</taxon>
        <taxon>Bacilli</taxon>
        <taxon>Bacillales</taxon>
        <taxon>Fictibacillaceae</taxon>
        <taxon>Pseudalkalibacillus</taxon>
    </lineage>
</organism>
<dbReference type="InterPro" id="IPR028374">
    <property type="entry name" value="FadR_C"/>
</dbReference>
<accession>A0ABS9H032</accession>
<dbReference type="Gene3D" id="1.10.10.10">
    <property type="entry name" value="Winged helix-like DNA-binding domain superfamily/Winged helix DNA-binding domain"/>
    <property type="match status" value="1"/>
</dbReference>
<evidence type="ECO:0000313" key="6">
    <source>
        <dbReference type="Proteomes" id="UP001649381"/>
    </source>
</evidence>
<protein>
    <submittedName>
        <fullName evidence="5">GntR family transcriptional regulator</fullName>
    </submittedName>
</protein>
<dbReference type="InterPro" id="IPR036390">
    <property type="entry name" value="WH_DNA-bd_sf"/>
</dbReference>
<dbReference type="InterPro" id="IPR036388">
    <property type="entry name" value="WH-like_DNA-bd_sf"/>
</dbReference>
<keyword evidence="6" id="KW-1185">Reference proteome</keyword>
<reference evidence="5 6" key="1">
    <citation type="submission" date="2022-01" db="EMBL/GenBank/DDBJ databases">
        <title>Alkalihalobacillus sp. EGI L200015, a novel bacterium isolated from a salt lake sediment.</title>
        <authorList>
            <person name="Gao L."/>
            <person name="Fang B.-Z."/>
            <person name="Li W.-J."/>
        </authorList>
    </citation>
    <scope>NUCLEOTIDE SEQUENCE [LARGE SCALE GENOMIC DNA]</scope>
    <source>
        <strain evidence="5 6">KCTC 12718</strain>
    </source>
</reference>
<dbReference type="CDD" id="cd07377">
    <property type="entry name" value="WHTH_GntR"/>
    <property type="match status" value="1"/>
</dbReference>
<dbReference type="SMART" id="SM00345">
    <property type="entry name" value="HTH_GNTR"/>
    <property type="match status" value="1"/>
</dbReference>
<dbReference type="SUPFAM" id="SSF48008">
    <property type="entry name" value="GntR ligand-binding domain-like"/>
    <property type="match status" value="1"/>
</dbReference>
<evidence type="ECO:0000259" key="4">
    <source>
        <dbReference type="PROSITE" id="PS50949"/>
    </source>
</evidence>
<sequence>MRTTDRIEKIIIERVMNGGYACNTLVPSERELAAHFEVGRPVIREVLQRLERDGWITIRKGQRAVVNDYWRQGNLMTLVHYLEQEADMPDAFIVHLLELRRALLPAYVHGAVETNSMQVVSLLTEMDQLADEASAFAEFDWKLQRGLAAASSNPIYLLILNSFQRLYIKMATLYFEEQPYREVSMSYYRDLIGAAVANNPDQAKQLAERMMDQSIEMWKQRNH</sequence>
<name>A0ABS9H032_9BACL</name>
<dbReference type="PANTHER" id="PTHR43537:SF52">
    <property type="entry name" value="FATTY ACID METABOLISM REGULATOR PROTEIN"/>
    <property type="match status" value="1"/>
</dbReference>
<evidence type="ECO:0000256" key="3">
    <source>
        <dbReference type="ARBA" id="ARBA00023163"/>
    </source>
</evidence>
<dbReference type="RefSeq" id="WP_236334753.1">
    <property type="nucleotide sequence ID" value="NZ_JAKIJS010000001.1"/>
</dbReference>
<evidence type="ECO:0000313" key="5">
    <source>
        <dbReference type="EMBL" id="MCF6138362.1"/>
    </source>
</evidence>
<dbReference type="Pfam" id="PF07840">
    <property type="entry name" value="FadR_C"/>
    <property type="match status" value="1"/>
</dbReference>
<dbReference type="Proteomes" id="UP001649381">
    <property type="component" value="Unassembled WGS sequence"/>
</dbReference>
<dbReference type="PRINTS" id="PR00035">
    <property type="entry name" value="HTHGNTR"/>
</dbReference>
<dbReference type="PANTHER" id="PTHR43537">
    <property type="entry name" value="TRANSCRIPTIONAL REGULATOR, GNTR FAMILY"/>
    <property type="match status" value="1"/>
</dbReference>
<keyword evidence="1" id="KW-0805">Transcription regulation</keyword>
<evidence type="ECO:0000256" key="2">
    <source>
        <dbReference type="ARBA" id="ARBA00023125"/>
    </source>
</evidence>
<keyword evidence="2" id="KW-0238">DNA-binding</keyword>